<reference evidence="3" key="1">
    <citation type="journal article" date="2019" name="Int. J. Syst. Evol. Microbiol.">
        <title>The Global Catalogue of Microorganisms (GCM) 10K type strain sequencing project: providing services to taxonomists for standard genome sequencing and annotation.</title>
        <authorList>
            <consortium name="The Broad Institute Genomics Platform"/>
            <consortium name="The Broad Institute Genome Sequencing Center for Infectious Disease"/>
            <person name="Wu L."/>
            <person name="Ma J."/>
        </authorList>
    </citation>
    <scope>NUCLEOTIDE SEQUENCE [LARGE SCALE GENOMIC DNA]</scope>
    <source>
        <strain evidence="3">CCUG 60527</strain>
    </source>
</reference>
<dbReference type="PROSITE" id="PS50263">
    <property type="entry name" value="CN_HYDROLASE"/>
    <property type="match status" value="1"/>
</dbReference>
<dbReference type="RefSeq" id="WP_386108851.1">
    <property type="nucleotide sequence ID" value="NZ_JBHTJR010000051.1"/>
</dbReference>
<accession>A0ABW3JTS7</accession>
<dbReference type="InterPro" id="IPR003010">
    <property type="entry name" value="C-N_Hydrolase"/>
</dbReference>
<sequence>MNTEKNLHVALLQTDLVWENPAKNIANFQNLFSKLPLETNLVVLPEMFSTGFSMNAEKLAEPMNGETVRWMQQMASKYTTAIVGSLIIVENNNYYNRLLFVHPNRKIQYYDKRHTFTLANEHKVYTKGNDIQIIDYLDWKICPFICYDLRFPVWSRNTSKYDLLIYVASWPKTRINAWDALLKARAIENMSYTIGVNRIGIDANGYEYIGYSNAYDFLGKSLGKNSNNKESIITITIDKKAQNDTRNKLGFLDDADQFIIQ</sequence>
<dbReference type="Gene3D" id="3.60.110.10">
    <property type="entry name" value="Carbon-nitrogen hydrolase"/>
    <property type="match status" value="1"/>
</dbReference>
<dbReference type="PANTHER" id="PTHR47799">
    <property type="entry name" value="OMEGA-AMIDASE YAFV"/>
    <property type="match status" value="1"/>
</dbReference>
<protein>
    <submittedName>
        <fullName evidence="2">Nitrilase family protein</fullName>
    </submittedName>
</protein>
<dbReference type="SUPFAM" id="SSF56317">
    <property type="entry name" value="Carbon-nitrogen hydrolase"/>
    <property type="match status" value="1"/>
</dbReference>
<feature type="domain" description="CN hydrolase" evidence="1">
    <location>
        <begin position="7"/>
        <end position="239"/>
    </location>
</feature>
<evidence type="ECO:0000259" key="1">
    <source>
        <dbReference type="PROSITE" id="PS50263"/>
    </source>
</evidence>
<dbReference type="Proteomes" id="UP001597062">
    <property type="component" value="Unassembled WGS sequence"/>
</dbReference>
<dbReference type="Pfam" id="PF00795">
    <property type="entry name" value="CN_hydrolase"/>
    <property type="match status" value="1"/>
</dbReference>
<dbReference type="CDD" id="cd07575">
    <property type="entry name" value="Xc-1258_like"/>
    <property type="match status" value="1"/>
</dbReference>
<dbReference type="EMBL" id="JBHTJR010000051">
    <property type="protein sequence ID" value="MFD0993922.1"/>
    <property type="molecule type" value="Genomic_DNA"/>
</dbReference>
<comment type="caution">
    <text evidence="2">The sequence shown here is derived from an EMBL/GenBank/DDBJ whole genome shotgun (WGS) entry which is preliminary data.</text>
</comment>
<dbReference type="InterPro" id="IPR052737">
    <property type="entry name" value="Omega-amidase_YafV"/>
</dbReference>
<dbReference type="InterPro" id="IPR036526">
    <property type="entry name" value="C-N_Hydrolase_sf"/>
</dbReference>
<gene>
    <name evidence="2" type="ORF">ACFQ1U_11965</name>
</gene>
<organism evidence="2 3">
    <name type="scientific">Tenacibaculum geojense</name>
    <dbReference type="NCBI Taxonomy" id="915352"/>
    <lineage>
        <taxon>Bacteria</taxon>
        <taxon>Pseudomonadati</taxon>
        <taxon>Bacteroidota</taxon>
        <taxon>Flavobacteriia</taxon>
        <taxon>Flavobacteriales</taxon>
        <taxon>Flavobacteriaceae</taxon>
        <taxon>Tenacibaculum</taxon>
    </lineage>
</organism>
<name>A0ABW3JTS7_9FLAO</name>
<evidence type="ECO:0000313" key="2">
    <source>
        <dbReference type="EMBL" id="MFD0993922.1"/>
    </source>
</evidence>
<dbReference type="PANTHER" id="PTHR47799:SF1">
    <property type="entry name" value="OMEGA-AMIDASE YAFV"/>
    <property type="match status" value="1"/>
</dbReference>
<evidence type="ECO:0000313" key="3">
    <source>
        <dbReference type="Proteomes" id="UP001597062"/>
    </source>
</evidence>
<keyword evidence="3" id="KW-1185">Reference proteome</keyword>
<proteinExistence type="predicted"/>